<evidence type="ECO:0000256" key="1">
    <source>
        <dbReference type="SAM" id="Phobius"/>
    </source>
</evidence>
<dbReference type="RefSeq" id="WP_075724954.1">
    <property type="nucleotide sequence ID" value="NZ_LTDM01000008.1"/>
</dbReference>
<organism evidence="2 3">
    <name type="scientific">Tissierella creatinophila DSM 6911</name>
    <dbReference type="NCBI Taxonomy" id="1123403"/>
    <lineage>
        <taxon>Bacteria</taxon>
        <taxon>Bacillati</taxon>
        <taxon>Bacillota</taxon>
        <taxon>Tissierellia</taxon>
        <taxon>Tissierellales</taxon>
        <taxon>Tissierellaceae</taxon>
        <taxon>Tissierella</taxon>
    </lineage>
</organism>
<feature type="transmembrane region" description="Helical" evidence="1">
    <location>
        <begin position="7"/>
        <end position="26"/>
    </location>
</feature>
<protein>
    <submittedName>
        <fullName evidence="2">Uncharacterized protein</fullName>
    </submittedName>
</protein>
<accession>A0A1U7M7U7</accession>
<dbReference type="OrthoDB" id="9948114at2"/>
<feature type="transmembrane region" description="Helical" evidence="1">
    <location>
        <begin position="59"/>
        <end position="76"/>
    </location>
</feature>
<evidence type="ECO:0000313" key="3">
    <source>
        <dbReference type="Proteomes" id="UP000186112"/>
    </source>
</evidence>
<name>A0A1U7M7U7_TISCR</name>
<dbReference type="AlphaFoldDB" id="A0A1U7M7U7"/>
<evidence type="ECO:0000313" key="2">
    <source>
        <dbReference type="EMBL" id="OLS03355.1"/>
    </source>
</evidence>
<feature type="transmembrane region" description="Helical" evidence="1">
    <location>
        <begin position="32"/>
        <end position="50"/>
    </location>
</feature>
<keyword evidence="3" id="KW-1185">Reference proteome</keyword>
<reference evidence="2 3" key="1">
    <citation type="submission" date="2016-02" db="EMBL/GenBank/DDBJ databases">
        <title>Genome sequence of Tissierella creatinophila DSM 6911.</title>
        <authorList>
            <person name="Poehlein A."/>
            <person name="Daniel R."/>
        </authorList>
    </citation>
    <scope>NUCLEOTIDE SEQUENCE [LARGE SCALE GENOMIC DNA]</scope>
    <source>
        <strain evidence="2 3">DSM 6911</strain>
    </source>
</reference>
<keyword evidence="1" id="KW-1133">Transmembrane helix</keyword>
<proteinExistence type="predicted"/>
<dbReference type="EMBL" id="LTDM01000008">
    <property type="protein sequence ID" value="OLS03355.1"/>
    <property type="molecule type" value="Genomic_DNA"/>
</dbReference>
<keyword evidence="1" id="KW-0472">Membrane</keyword>
<sequence>MKIARIIFSLIIIISAGVVMIIKSPSEPRLKPYMIIALLLISIIDGRVFTRQKEKDKDITTFLIKFIALIGFIYLFL</sequence>
<keyword evidence="1" id="KW-0812">Transmembrane</keyword>
<gene>
    <name evidence="2" type="ORF">TICRE_05850</name>
</gene>
<dbReference type="Proteomes" id="UP000186112">
    <property type="component" value="Unassembled WGS sequence"/>
</dbReference>
<comment type="caution">
    <text evidence="2">The sequence shown here is derived from an EMBL/GenBank/DDBJ whole genome shotgun (WGS) entry which is preliminary data.</text>
</comment>